<evidence type="ECO:0000313" key="3">
    <source>
        <dbReference type="Proteomes" id="UP000319148"/>
    </source>
</evidence>
<dbReference type="InterPro" id="IPR034756">
    <property type="entry name" value="T2SSM_b"/>
</dbReference>
<comment type="caution">
    <text evidence="2">The sequence shown here is derived from an EMBL/GenBank/DDBJ whole genome shotgun (WGS) entry which is preliminary data.</text>
</comment>
<keyword evidence="3" id="KW-1185">Reference proteome</keyword>
<keyword evidence="1" id="KW-1133">Transmembrane helix</keyword>
<dbReference type="NCBIfam" id="NF040576">
    <property type="entry name" value="T2SS_GspM_XpsM"/>
    <property type="match status" value="1"/>
</dbReference>
<reference evidence="3" key="1">
    <citation type="submission" date="2019-06" db="EMBL/GenBank/DDBJ databases">
        <title>The complete genome of Emcibacter congregatus ZYLT.</title>
        <authorList>
            <person name="Zhao Z."/>
        </authorList>
    </citation>
    <scope>NUCLEOTIDE SEQUENCE [LARGE SCALE GENOMIC DNA]</scope>
    <source>
        <strain evidence="3">MCCC 1A06723</strain>
    </source>
</reference>
<evidence type="ECO:0000256" key="1">
    <source>
        <dbReference type="SAM" id="Phobius"/>
    </source>
</evidence>
<feature type="transmembrane region" description="Helical" evidence="1">
    <location>
        <begin position="12"/>
        <end position="32"/>
    </location>
</feature>
<proteinExistence type="predicted"/>
<evidence type="ECO:0000313" key="2">
    <source>
        <dbReference type="EMBL" id="TPD58978.1"/>
    </source>
</evidence>
<sequence>MSTVGPLYRKALAATILMVLLFAVVFGILLPLSDLFGQKRDSVSTLEDRIARYQNILGREEAYRERLVEIEAAPLPGIAYEATSLTAASASLQNDIRQMIGRSGGRIESMQTLPPLQEGPFRKIGVRMSLRTDMKSLVQFLEGLDRHQKLVLADNISMRTSERQNNNRPPEVVIRWDLYGYALMSTLEEAQP</sequence>
<dbReference type="Proteomes" id="UP000319148">
    <property type="component" value="Unassembled WGS sequence"/>
</dbReference>
<organism evidence="2 3">
    <name type="scientific">Emcibacter nanhaiensis</name>
    <dbReference type="NCBI Taxonomy" id="1505037"/>
    <lineage>
        <taxon>Bacteria</taxon>
        <taxon>Pseudomonadati</taxon>
        <taxon>Pseudomonadota</taxon>
        <taxon>Alphaproteobacteria</taxon>
        <taxon>Emcibacterales</taxon>
        <taxon>Emcibacteraceae</taxon>
        <taxon>Emcibacter</taxon>
    </lineage>
</organism>
<keyword evidence="1" id="KW-0472">Membrane</keyword>
<protein>
    <recommendedName>
        <fullName evidence="4">Type II secretion system protein M</fullName>
    </recommendedName>
</protein>
<accession>A0A501PFQ5</accession>
<dbReference type="AlphaFoldDB" id="A0A501PFQ5"/>
<keyword evidence="1" id="KW-0812">Transmembrane</keyword>
<evidence type="ECO:0008006" key="4">
    <source>
        <dbReference type="Google" id="ProtNLM"/>
    </source>
</evidence>
<dbReference type="RefSeq" id="WP_139941197.1">
    <property type="nucleotide sequence ID" value="NZ_JBHSYP010000002.1"/>
</dbReference>
<dbReference type="Pfam" id="PF10741">
    <property type="entry name" value="T2SSM_b"/>
    <property type="match status" value="1"/>
</dbReference>
<dbReference type="InterPro" id="IPR014717">
    <property type="entry name" value="Transl_elong_EF1B/ribsomal_bS6"/>
</dbReference>
<dbReference type="OrthoDB" id="8904003at2"/>
<gene>
    <name evidence="2" type="ORF">FIV46_12135</name>
</gene>
<name>A0A501PFQ5_9PROT</name>
<dbReference type="EMBL" id="VFIY01000015">
    <property type="protein sequence ID" value="TPD58978.1"/>
    <property type="molecule type" value="Genomic_DNA"/>
</dbReference>
<dbReference type="Gene3D" id="3.30.70.60">
    <property type="match status" value="1"/>
</dbReference>